<name>A0A2L2BQP6_9MICO</name>
<dbReference type="RefSeq" id="WP_104913529.1">
    <property type="nucleotide sequence ID" value="NZ_CP026923.1"/>
</dbReference>
<proteinExistence type="predicted"/>
<reference evidence="1 2" key="1">
    <citation type="submission" date="2018-02" db="EMBL/GenBank/DDBJ databases">
        <title>Complete genome of the streamlined marine actinobacterium Pontimonas salivibrio CL-TW6 adapted to coastal planktonic lifestype.</title>
        <authorList>
            <person name="Cho B.C."/>
            <person name="Hardies S.C."/>
            <person name="Jang G.I."/>
            <person name="Hwang C.Y."/>
        </authorList>
    </citation>
    <scope>NUCLEOTIDE SEQUENCE [LARGE SCALE GENOMIC DNA]</scope>
    <source>
        <strain evidence="1 2">CL-TW6</strain>
    </source>
</reference>
<keyword evidence="2" id="KW-1185">Reference proteome</keyword>
<dbReference type="Proteomes" id="UP000243077">
    <property type="component" value="Chromosome"/>
</dbReference>
<sequence>MDIDIIEQMFEHGSVSPLTLHPTARIRREQVEALRQHIRHMESPPVDQPVFPSAVGVDKLFPDGGLRRGVVYEISEGRSLLWSLLAGPSQAGHWIALVGMAHLGLQAAADAGVNLERLVLVPQPGSSGFSVMSTLADALPLVVLSPSGALPPQSQRDRFQARLRERGATLLIRATWPGSEGRISVTQRSWEGLGHGFGLLSQQHITLSHQHRRETRPRYIDLCISSRGIESQHRATIRQIGTGVEPHRSSAAQHEPLLDHAVSVVEKAAG</sequence>
<protein>
    <submittedName>
        <fullName evidence="1">Protein ImuA</fullName>
    </submittedName>
</protein>
<dbReference type="AlphaFoldDB" id="A0A2L2BQP6"/>
<organism evidence="1 2">
    <name type="scientific">Pontimonas salivibrio</name>
    <dbReference type="NCBI Taxonomy" id="1159327"/>
    <lineage>
        <taxon>Bacteria</taxon>
        <taxon>Bacillati</taxon>
        <taxon>Actinomycetota</taxon>
        <taxon>Actinomycetes</taxon>
        <taxon>Micrococcales</taxon>
        <taxon>Microbacteriaceae</taxon>
        <taxon>Pontimonas</taxon>
    </lineage>
</organism>
<dbReference type="EMBL" id="CP026923">
    <property type="protein sequence ID" value="AVG23993.1"/>
    <property type="molecule type" value="Genomic_DNA"/>
</dbReference>
<dbReference type="KEGG" id="psai:C3B54_111026"/>
<evidence type="ECO:0000313" key="1">
    <source>
        <dbReference type="EMBL" id="AVG23993.1"/>
    </source>
</evidence>
<evidence type="ECO:0000313" key="2">
    <source>
        <dbReference type="Proteomes" id="UP000243077"/>
    </source>
</evidence>
<gene>
    <name evidence="1" type="ORF">C3B54_111026</name>
</gene>
<dbReference type="OrthoDB" id="3873597at2"/>
<accession>A0A2L2BQP6</accession>